<reference evidence="2" key="1">
    <citation type="submission" date="2022-11" db="UniProtKB">
        <authorList>
            <consortium name="WormBaseParasite"/>
        </authorList>
    </citation>
    <scope>IDENTIFICATION</scope>
</reference>
<accession>A0A915C5K5</accession>
<name>A0A915C5K5_PARUN</name>
<evidence type="ECO:0000313" key="2">
    <source>
        <dbReference type="WBParaSite" id="PgR086X_g006_t04"/>
    </source>
</evidence>
<dbReference type="AlphaFoldDB" id="A0A915C5K5"/>
<evidence type="ECO:0000313" key="1">
    <source>
        <dbReference type="Proteomes" id="UP000887569"/>
    </source>
</evidence>
<dbReference type="Proteomes" id="UP000887569">
    <property type="component" value="Unplaced"/>
</dbReference>
<sequence length="38" mass="4458">MEFPMRVPSAQLQKFIVTAISFKITLASKWLLNFLDWS</sequence>
<dbReference type="WBParaSite" id="PgR086X_g006_t04">
    <property type="protein sequence ID" value="PgR086X_g006_t04"/>
    <property type="gene ID" value="PgR086X_g006"/>
</dbReference>
<protein>
    <submittedName>
        <fullName evidence="2">Dipeptidylpeptidase IV N-terminal domain-containing protein</fullName>
    </submittedName>
</protein>
<organism evidence="1 2">
    <name type="scientific">Parascaris univalens</name>
    <name type="common">Nematode worm</name>
    <dbReference type="NCBI Taxonomy" id="6257"/>
    <lineage>
        <taxon>Eukaryota</taxon>
        <taxon>Metazoa</taxon>
        <taxon>Ecdysozoa</taxon>
        <taxon>Nematoda</taxon>
        <taxon>Chromadorea</taxon>
        <taxon>Rhabditida</taxon>
        <taxon>Spirurina</taxon>
        <taxon>Ascaridomorpha</taxon>
        <taxon>Ascaridoidea</taxon>
        <taxon>Ascarididae</taxon>
        <taxon>Parascaris</taxon>
    </lineage>
</organism>
<keyword evidence="1" id="KW-1185">Reference proteome</keyword>
<proteinExistence type="predicted"/>